<accession>A0A1I6TYK4</accession>
<organism evidence="1 2">
    <name type="scientific">Saccharopolyspora flava</name>
    <dbReference type="NCBI Taxonomy" id="95161"/>
    <lineage>
        <taxon>Bacteria</taxon>
        <taxon>Bacillati</taxon>
        <taxon>Actinomycetota</taxon>
        <taxon>Actinomycetes</taxon>
        <taxon>Pseudonocardiales</taxon>
        <taxon>Pseudonocardiaceae</taxon>
        <taxon>Saccharopolyspora</taxon>
    </lineage>
</organism>
<dbReference type="STRING" id="95161.SAMN05660874_04425"/>
<dbReference type="Pfam" id="PF15575">
    <property type="entry name" value="Imm49"/>
    <property type="match status" value="1"/>
</dbReference>
<protein>
    <submittedName>
        <fullName evidence="1">Immunity protein 49</fullName>
    </submittedName>
</protein>
<sequence>MSSTGRHATADAQTQLMADTFGTMIDEYRSNVGQLSTLAIDITRESLSRTGHLLLIDPAAEQESTFRNVLIAAQAGAAYFKAADTDAETIDVTVGTPISMAKFDPQAAGVKIADWLDSLWASVICRGQTLVSDLIHVPNETIRAGGAGFDEYMYAWADTLRAFFYRDDDVVEHINRSIELTHPDALRNATPEVALQRHYPTMKLLFNIAGNRPDQFNSDLQEAVDLHHQFWTATPERASDPAGFFALAPTALAALAHDRGFPVEVHSDYLPRNFIEPTWLSR</sequence>
<name>A0A1I6TYK4_9PSEU</name>
<evidence type="ECO:0000313" key="2">
    <source>
        <dbReference type="Proteomes" id="UP000198852"/>
    </source>
</evidence>
<dbReference type="AlphaFoldDB" id="A0A1I6TYK4"/>
<dbReference type="Proteomes" id="UP000198852">
    <property type="component" value="Unassembled WGS sequence"/>
</dbReference>
<dbReference type="InterPro" id="IPR029074">
    <property type="entry name" value="Imm49"/>
</dbReference>
<gene>
    <name evidence="1" type="ORF">SAMN05660874_04425</name>
</gene>
<dbReference type="RefSeq" id="WP_093421212.1">
    <property type="nucleotide sequence ID" value="NZ_FOZX01000008.1"/>
</dbReference>
<dbReference type="EMBL" id="FOZX01000008">
    <property type="protein sequence ID" value="SFS94260.1"/>
    <property type="molecule type" value="Genomic_DNA"/>
</dbReference>
<proteinExistence type="predicted"/>
<dbReference type="OrthoDB" id="3476420at2"/>
<keyword evidence="2" id="KW-1185">Reference proteome</keyword>
<reference evidence="2" key="1">
    <citation type="submission" date="2016-10" db="EMBL/GenBank/DDBJ databases">
        <authorList>
            <person name="Varghese N."/>
            <person name="Submissions S."/>
        </authorList>
    </citation>
    <scope>NUCLEOTIDE SEQUENCE [LARGE SCALE GENOMIC DNA]</scope>
    <source>
        <strain evidence="2">DSM 44771</strain>
    </source>
</reference>
<evidence type="ECO:0000313" key="1">
    <source>
        <dbReference type="EMBL" id="SFS94260.1"/>
    </source>
</evidence>